<gene>
    <name evidence="1" type="ORF">MRATA1EN22A_LOCUS1147</name>
</gene>
<evidence type="ECO:0000313" key="2">
    <source>
        <dbReference type="Proteomes" id="UP001162501"/>
    </source>
</evidence>
<reference evidence="1" key="2">
    <citation type="submission" date="2025-03" db="EMBL/GenBank/DDBJ databases">
        <authorList>
            <consortium name="ELIXIR-Norway"/>
            <consortium name="Elixir Norway"/>
        </authorList>
    </citation>
    <scope>NUCLEOTIDE SEQUENCE</scope>
</reference>
<name>A0AC59Y325_RANTA</name>
<organism evidence="1 2">
    <name type="scientific">Rangifer tarandus platyrhynchus</name>
    <name type="common">Svalbard reindeer</name>
    <dbReference type="NCBI Taxonomy" id="3082113"/>
    <lineage>
        <taxon>Eukaryota</taxon>
        <taxon>Metazoa</taxon>
        <taxon>Chordata</taxon>
        <taxon>Craniata</taxon>
        <taxon>Vertebrata</taxon>
        <taxon>Euteleostomi</taxon>
        <taxon>Mammalia</taxon>
        <taxon>Eutheria</taxon>
        <taxon>Laurasiatheria</taxon>
        <taxon>Artiodactyla</taxon>
        <taxon>Ruminantia</taxon>
        <taxon>Pecora</taxon>
        <taxon>Cervidae</taxon>
        <taxon>Odocoileinae</taxon>
        <taxon>Rangifer</taxon>
    </lineage>
</organism>
<sequence>MPSSPLPDRISGPGTALQRSPARPTAPPRDPKGCELQTHSGPRRDPPRKEDVRVRTWAGGLYRGEERRGQGPRTESQEDCSGRLLPVNSSPPARTAVPREPDGFPQPRPGAEREGRVRSVPYPIRTNAHTRRHV</sequence>
<proteinExistence type="predicted"/>
<accession>A0AC59Y325</accession>
<evidence type="ECO:0000313" key="1">
    <source>
        <dbReference type="EMBL" id="CAM9337037.1"/>
    </source>
</evidence>
<protein>
    <submittedName>
        <fullName evidence="1">Uncharacterized protein</fullName>
    </submittedName>
</protein>
<dbReference type="Proteomes" id="UP001162501">
    <property type="component" value="Chromosome 1"/>
</dbReference>
<reference evidence="1" key="1">
    <citation type="submission" date="2023-05" db="EMBL/GenBank/DDBJ databases">
        <authorList>
            <consortium name="ELIXIR-Norway"/>
        </authorList>
    </citation>
    <scope>NUCLEOTIDE SEQUENCE</scope>
</reference>
<dbReference type="EMBL" id="OX596085">
    <property type="protein sequence ID" value="CAM9337037.1"/>
    <property type="molecule type" value="Genomic_DNA"/>
</dbReference>